<dbReference type="EMBL" id="JAEPWM010000012">
    <property type="protein sequence ID" value="MBK6008786.1"/>
    <property type="molecule type" value="Genomic_DNA"/>
</dbReference>
<name>A0A934TWY7_9BURK</name>
<evidence type="ECO:0000313" key="3">
    <source>
        <dbReference type="Proteomes" id="UP000630528"/>
    </source>
</evidence>
<evidence type="ECO:0000313" key="2">
    <source>
        <dbReference type="EMBL" id="MBK6008786.1"/>
    </source>
</evidence>
<feature type="domain" description="FRG" evidence="1">
    <location>
        <begin position="18"/>
        <end position="121"/>
    </location>
</feature>
<dbReference type="InterPro" id="IPR014966">
    <property type="entry name" value="FRG-dom"/>
</dbReference>
<dbReference type="AlphaFoldDB" id="A0A934TWY7"/>
<dbReference type="RefSeq" id="WP_201176674.1">
    <property type="nucleotide sequence ID" value="NZ_JAEPWM010000012.1"/>
</dbReference>
<proteinExistence type="predicted"/>
<gene>
    <name evidence="2" type="ORF">JJB11_22025</name>
</gene>
<dbReference type="SMART" id="SM00901">
    <property type="entry name" value="FRG"/>
    <property type="match status" value="1"/>
</dbReference>
<evidence type="ECO:0000259" key="1">
    <source>
        <dbReference type="SMART" id="SM00901"/>
    </source>
</evidence>
<accession>A0A934TWY7</accession>
<dbReference type="Pfam" id="PF08867">
    <property type="entry name" value="FRG"/>
    <property type="match status" value="1"/>
</dbReference>
<dbReference type="Proteomes" id="UP000630528">
    <property type="component" value="Unassembled WGS sequence"/>
</dbReference>
<keyword evidence="3" id="KW-1185">Reference proteome</keyword>
<reference evidence="2" key="1">
    <citation type="journal article" date="2012" name="J. Microbiol. Biotechnol.">
        <title>Ramlibacter ginsenosidimutans sp. nov., with ginsenoside-converting activity.</title>
        <authorList>
            <person name="Wang L."/>
            <person name="An D.S."/>
            <person name="Kim S.G."/>
            <person name="Jin F.X."/>
            <person name="Kim S.C."/>
            <person name="Lee S.T."/>
            <person name="Im W.T."/>
        </authorList>
    </citation>
    <scope>NUCLEOTIDE SEQUENCE</scope>
    <source>
        <strain evidence="2">KACC 17527</strain>
    </source>
</reference>
<protein>
    <submittedName>
        <fullName evidence="2">FRG domain-containing protein</fullName>
    </submittedName>
</protein>
<sequence length="282" mass="32060">MQTIRLEHWADFVARTDALQGWAFRGHVRAQWPLVPSLTRRLQQFSPDPRLWPLRESRAMRIFRRKAHIYLSDRTALDDELRCLALMQHHGASTRLLDFTKSPFVAAFFALESASRDVAVFALNTPALWHATPSFDPSLTRSRIDPRVPGNFERYFASNTLPLIWFGEPSEMDSRLVAQSGLFVLPGVLDQPLDVILDGYGGSESLLTKFILPLSMREEAMRALYRMNVTYATLFPDLDGLARSVSYELEAIWGRLVEDYERAHDDAAVPRDPRLPADGSGD</sequence>
<organism evidence="2 3">
    <name type="scientific">Ramlibacter ginsenosidimutans</name>
    <dbReference type="NCBI Taxonomy" id="502333"/>
    <lineage>
        <taxon>Bacteria</taxon>
        <taxon>Pseudomonadati</taxon>
        <taxon>Pseudomonadota</taxon>
        <taxon>Betaproteobacteria</taxon>
        <taxon>Burkholderiales</taxon>
        <taxon>Comamonadaceae</taxon>
        <taxon>Ramlibacter</taxon>
    </lineage>
</organism>
<comment type="caution">
    <text evidence="2">The sequence shown here is derived from an EMBL/GenBank/DDBJ whole genome shotgun (WGS) entry which is preliminary data.</text>
</comment>
<reference evidence="2" key="2">
    <citation type="submission" date="2021-01" db="EMBL/GenBank/DDBJ databases">
        <authorList>
            <person name="Kang M."/>
        </authorList>
    </citation>
    <scope>NUCLEOTIDE SEQUENCE</scope>
    <source>
        <strain evidence="2">KACC 17527</strain>
    </source>
</reference>